<dbReference type="FunCoup" id="A0A6N7EXX1">
    <property type="interactions" value="397"/>
</dbReference>
<dbReference type="PANTHER" id="PTHR43648">
    <property type="entry name" value="ELECTRON TRANSFER FLAVOPROTEIN BETA SUBUNIT LYSINE METHYLTRANSFERASE"/>
    <property type="match status" value="1"/>
</dbReference>
<dbReference type="GO" id="GO:0005840">
    <property type="term" value="C:ribosome"/>
    <property type="evidence" value="ECO:0007669"/>
    <property type="project" value="UniProtKB-KW"/>
</dbReference>
<feature type="binding site" evidence="6">
    <location>
        <position position="201"/>
    </location>
    <ligand>
        <name>S-adenosyl-L-methionine</name>
        <dbReference type="ChEBI" id="CHEBI:59789"/>
    </ligand>
</feature>
<evidence type="ECO:0000256" key="2">
    <source>
        <dbReference type="ARBA" id="ARBA00022490"/>
    </source>
</evidence>
<reference evidence="7 8" key="1">
    <citation type="submission" date="2019-10" db="EMBL/GenBank/DDBJ databases">
        <title>Cardiobacteriales fam. a chemoheterotrophic member of the order Cardiobacteriales, and proposal of Cardiobacteriales fam. nov.</title>
        <authorList>
            <person name="Wang C."/>
        </authorList>
    </citation>
    <scope>NUCLEOTIDE SEQUENCE [LARGE SCALE GENOMIC DNA]</scope>
    <source>
        <strain evidence="7 8">ML27</strain>
    </source>
</reference>
<dbReference type="RefSeq" id="WP_152810390.1">
    <property type="nucleotide sequence ID" value="NZ_WHNW01000007.1"/>
</dbReference>
<dbReference type="GO" id="GO:0005737">
    <property type="term" value="C:cytoplasm"/>
    <property type="evidence" value="ECO:0007669"/>
    <property type="project" value="UniProtKB-SubCell"/>
</dbReference>
<keyword evidence="3 6" id="KW-0489">Methyltransferase</keyword>
<sequence>MSAPANSDWLEIILETTSTLDNETLEEALFAAGALSVTLTSKQDEVILVEPNPGDLPLWESEILVTGLFEHDTTTDATLDLLSRILAPQPVPVVNIHRLADRVWETEWTKHFSPQQFAQHLWVCPSHQSIPASALTDKTQVITLDPGLAFGTGTHPTTAMALTYIASRRFDGQRVIDYGCGSGILGIAAIKMGAAHCIMTDIDDKALDTTATNARINAVSHATSNYLPDTVPNAPVDFIIANILLTPLLTLKDTFVSLCHDNTTILLTGLLSTQAEAIQSHYQTDFCDFAITHQGDWCMLTAQRHTHQSTRRNAQ</sequence>
<organism evidence="7 8">
    <name type="scientific">Ostreibacterium oceani</name>
    <dbReference type="NCBI Taxonomy" id="2654998"/>
    <lineage>
        <taxon>Bacteria</taxon>
        <taxon>Pseudomonadati</taxon>
        <taxon>Pseudomonadota</taxon>
        <taxon>Gammaproteobacteria</taxon>
        <taxon>Cardiobacteriales</taxon>
        <taxon>Ostreibacteriaceae</taxon>
        <taxon>Ostreibacterium</taxon>
    </lineage>
</organism>
<protein>
    <recommendedName>
        <fullName evidence="6">Ribosomal protein L11 methyltransferase</fullName>
        <shortName evidence="6">L11 Mtase</shortName>
        <ecNumber evidence="6">2.1.1.-</ecNumber>
    </recommendedName>
</protein>
<feature type="binding site" evidence="6">
    <location>
        <position position="158"/>
    </location>
    <ligand>
        <name>S-adenosyl-L-methionine</name>
        <dbReference type="ChEBI" id="CHEBI:59789"/>
    </ligand>
</feature>
<evidence type="ECO:0000313" key="7">
    <source>
        <dbReference type="EMBL" id="MPV86390.1"/>
    </source>
</evidence>
<dbReference type="Proteomes" id="UP000471298">
    <property type="component" value="Unassembled WGS sequence"/>
</dbReference>
<dbReference type="CDD" id="cd02440">
    <property type="entry name" value="AdoMet_MTases"/>
    <property type="match status" value="1"/>
</dbReference>
<feature type="binding site" evidence="6">
    <location>
        <position position="179"/>
    </location>
    <ligand>
        <name>S-adenosyl-L-methionine</name>
        <dbReference type="ChEBI" id="CHEBI:59789"/>
    </ligand>
</feature>
<dbReference type="SUPFAM" id="SSF53335">
    <property type="entry name" value="S-adenosyl-L-methionine-dependent methyltransferases"/>
    <property type="match status" value="1"/>
</dbReference>
<comment type="similarity">
    <text evidence="1 6">Belongs to the methyltransferase superfamily. PrmA family.</text>
</comment>
<evidence type="ECO:0000256" key="6">
    <source>
        <dbReference type="HAMAP-Rule" id="MF_00735"/>
    </source>
</evidence>
<proteinExistence type="inferred from homology"/>
<dbReference type="GO" id="GO:0032259">
    <property type="term" value="P:methylation"/>
    <property type="evidence" value="ECO:0007669"/>
    <property type="project" value="UniProtKB-KW"/>
</dbReference>
<evidence type="ECO:0000256" key="3">
    <source>
        <dbReference type="ARBA" id="ARBA00022603"/>
    </source>
</evidence>
<evidence type="ECO:0000313" key="8">
    <source>
        <dbReference type="Proteomes" id="UP000471298"/>
    </source>
</evidence>
<gene>
    <name evidence="6 7" type="primary">prmA</name>
    <name evidence="7" type="ORF">GCU85_06555</name>
</gene>
<dbReference type="HAMAP" id="MF_00735">
    <property type="entry name" value="Methyltr_PrmA"/>
    <property type="match status" value="1"/>
</dbReference>
<accession>A0A6N7EXX1</accession>
<evidence type="ECO:0000256" key="1">
    <source>
        <dbReference type="ARBA" id="ARBA00009741"/>
    </source>
</evidence>
<dbReference type="EC" id="2.1.1.-" evidence="6"/>
<comment type="caution">
    <text evidence="7">The sequence shown here is derived from an EMBL/GenBank/DDBJ whole genome shotgun (WGS) entry which is preliminary data.</text>
</comment>
<dbReference type="Gene3D" id="3.40.50.150">
    <property type="entry name" value="Vaccinia Virus protein VP39"/>
    <property type="match status" value="1"/>
</dbReference>
<dbReference type="NCBIfam" id="TIGR00406">
    <property type="entry name" value="prmA"/>
    <property type="match status" value="1"/>
</dbReference>
<keyword evidence="7" id="KW-0687">Ribonucleoprotein</keyword>
<dbReference type="PANTHER" id="PTHR43648:SF1">
    <property type="entry name" value="ELECTRON TRANSFER FLAVOPROTEIN BETA SUBUNIT LYSINE METHYLTRANSFERASE"/>
    <property type="match status" value="1"/>
</dbReference>
<dbReference type="InterPro" id="IPR029063">
    <property type="entry name" value="SAM-dependent_MTases_sf"/>
</dbReference>
<comment type="catalytic activity">
    <reaction evidence="6">
        <text>L-lysyl-[protein] + 3 S-adenosyl-L-methionine = N(6),N(6),N(6)-trimethyl-L-lysyl-[protein] + 3 S-adenosyl-L-homocysteine + 3 H(+)</text>
        <dbReference type="Rhea" id="RHEA:54192"/>
        <dbReference type="Rhea" id="RHEA-COMP:9752"/>
        <dbReference type="Rhea" id="RHEA-COMP:13826"/>
        <dbReference type="ChEBI" id="CHEBI:15378"/>
        <dbReference type="ChEBI" id="CHEBI:29969"/>
        <dbReference type="ChEBI" id="CHEBI:57856"/>
        <dbReference type="ChEBI" id="CHEBI:59789"/>
        <dbReference type="ChEBI" id="CHEBI:61961"/>
    </reaction>
</comment>
<dbReference type="GO" id="GO:0008276">
    <property type="term" value="F:protein methyltransferase activity"/>
    <property type="evidence" value="ECO:0007669"/>
    <property type="project" value="UniProtKB-UniRule"/>
</dbReference>
<dbReference type="PIRSF" id="PIRSF000401">
    <property type="entry name" value="RPL11_MTase"/>
    <property type="match status" value="1"/>
</dbReference>
<feature type="binding site" evidence="6">
    <location>
        <position position="242"/>
    </location>
    <ligand>
        <name>S-adenosyl-L-methionine</name>
        <dbReference type="ChEBI" id="CHEBI:59789"/>
    </ligand>
</feature>
<comment type="subcellular location">
    <subcellularLocation>
        <location evidence="6">Cytoplasm</location>
    </subcellularLocation>
</comment>
<keyword evidence="7" id="KW-0689">Ribosomal protein</keyword>
<dbReference type="EMBL" id="WHNW01000007">
    <property type="protein sequence ID" value="MPV86390.1"/>
    <property type="molecule type" value="Genomic_DNA"/>
</dbReference>
<comment type="function">
    <text evidence="6">Methylates ribosomal protein L11.</text>
</comment>
<dbReference type="AlphaFoldDB" id="A0A6N7EXX1"/>
<evidence type="ECO:0000256" key="4">
    <source>
        <dbReference type="ARBA" id="ARBA00022679"/>
    </source>
</evidence>
<evidence type="ECO:0000256" key="5">
    <source>
        <dbReference type="ARBA" id="ARBA00022691"/>
    </source>
</evidence>
<dbReference type="Pfam" id="PF06325">
    <property type="entry name" value="PrmA"/>
    <property type="match status" value="1"/>
</dbReference>
<dbReference type="InterPro" id="IPR004498">
    <property type="entry name" value="Ribosomal_PrmA_MeTrfase"/>
</dbReference>
<keyword evidence="2 6" id="KW-0963">Cytoplasm</keyword>
<keyword evidence="5 6" id="KW-0949">S-adenosyl-L-methionine</keyword>
<keyword evidence="4 6" id="KW-0808">Transferase</keyword>
<dbReference type="InterPro" id="IPR050078">
    <property type="entry name" value="Ribosomal_L11_MeTrfase_PrmA"/>
</dbReference>
<keyword evidence="8" id="KW-1185">Reference proteome</keyword>
<name>A0A6N7EXX1_9GAMM</name>
<dbReference type="InParanoid" id="A0A6N7EXX1"/>